<sequence length="492" mass="55383">MEIAIVNANIPWQIDADALLFSFEKGIIETGSSNRILSRKPAKLIDAEGRIVIPGLVDAHMHLYSTALSFGRLDLREVESIEELKEKVKEATSKVPPGAWVIGRGWDQEKFREKRYPTRFDLDEASPENPVVLVRICGHVAVLNTRAMEKLGYLSHANELPSNLFQKEDGRPTGLIFEEAVESTMSRLPPPPTGLVKEWIKDVLKEYFSLGVTGLYSMSVELEELKLIKEVLWQPDTPPIDYFAYVDSSLMEADLGSFRDLVKGVKIFADGSFGGRTAALREDYNDSPSRGILRLNSEEIYRVAVKAYEKGWQTAIHAIGDRAVLEVLKTVERLPKGAVRIEHGSLVPPDLLDYVSKLKPEIAVQPHFILSDTWIEERLGERTKWVYPFKTLIERGATLMGSSDSPVEPINPWLGIYAAVNRGCPEKLAICKHTIHEKLSFEQALELYYRPAKKHPSLVILNITRPPETKKEFAEIKATKIISRGRIHEPAP</sequence>
<dbReference type="GeneID" id="25405607"/>
<evidence type="ECO:0000259" key="1">
    <source>
        <dbReference type="Pfam" id="PF07969"/>
    </source>
</evidence>
<dbReference type="GO" id="GO:0016810">
    <property type="term" value="F:hydrolase activity, acting on carbon-nitrogen (but not peptide) bonds"/>
    <property type="evidence" value="ECO:0007669"/>
    <property type="project" value="InterPro"/>
</dbReference>
<dbReference type="CDD" id="cd01300">
    <property type="entry name" value="YtcJ_like"/>
    <property type="match status" value="1"/>
</dbReference>
<feature type="domain" description="Amidohydrolase 3" evidence="1">
    <location>
        <begin position="44"/>
        <end position="448"/>
    </location>
</feature>
<organism evidence="2 3">
    <name type="scientific">Thermofilum adornatum 1505</name>
    <dbReference type="NCBI Taxonomy" id="697581"/>
    <lineage>
        <taxon>Archaea</taxon>
        <taxon>Thermoproteota</taxon>
        <taxon>Thermoprotei</taxon>
        <taxon>Thermofilales</taxon>
        <taxon>Thermofilaceae</taxon>
        <taxon>Thermofilum</taxon>
    </lineage>
</organism>
<protein>
    <submittedName>
        <fullName evidence="2">Exoenzymes regulatory protein AepA</fullName>
    </submittedName>
</protein>
<dbReference type="EMBL" id="CP007493">
    <property type="protein sequence ID" value="AJB41227.1"/>
    <property type="molecule type" value="Genomic_DNA"/>
</dbReference>
<dbReference type="Gene3D" id="2.30.40.10">
    <property type="entry name" value="Urease, subunit C, domain 1"/>
    <property type="match status" value="1"/>
</dbReference>
<dbReference type="KEGG" id="tcb:TCARB_0149"/>
<dbReference type="SUPFAM" id="SSF51556">
    <property type="entry name" value="Metallo-dependent hydrolases"/>
    <property type="match status" value="1"/>
</dbReference>
<gene>
    <name evidence="2" type="ORF">TCARB_0149</name>
</gene>
<dbReference type="AlphaFoldDB" id="A0A3G1A7D4"/>
<dbReference type="GeneID" id="16573726"/>
<dbReference type="STRING" id="697581.TCARB_0149"/>
<dbReference type="Proteomes" id="UP000266720">
    <property type="component" value="Chromosome"/>
</dbReference>
<proteinExistence type="predicted"/>
<dbReference type="Gene3D" id="3.20.20.140">
    <property type="entry name" value="Metal-dependent hydrolases"/>
    <property type="match status" value="1"/>
</dbReference>
<dbReference type="PANTHER" id="PTHR22642:SF2">
    <property type="entry name" value="PROTEIN LONG AFTER FAR-RED 3"/>
    <property type="match status" value="1"/>
</dbReference>
<dbReference type="PANTHER" id="PTHR22642">
    <property type="entry name" value="IMIDAZOLONEPROPIONASE"/>
    <property type="match status" value="1"/>
</dbReference>
<dbReference type="InterPro" id="IPR033932">
    <property type="entry name" value="YtcJ-like"/>
</dbReference>
<dbReference type="InterPro" id="IPR032466">
    <property type="entry name" value="Metal_Hydrolase"/>
</dbReference>
<name>A0A3G1A7D4_9CREN</name>
<dbReference type="InterPro" id="IPR013108">
    <property type="entry name" value="Amidohydro_3"/>
</dbReference>
<reference evidence="3" key="1">
    <citation type="book" date="2010" name="EXTREMOPHILES" publisher="0:0-0">
        <title>Complete genome sequences of ten hyperthermophilic archaea reveal their metabolic capabilities and possible ecological roles.</title>
        <editorList>
            <person name="?"/>
        </editorList>
        <authorList>
            <person name="Ravin N.V."/>
            <person name="Mardanov A.V."/>
            <person name="Bonch-Osmolovskaya E.A."/>
            <person name="Skryabin K.G."/>
        </authorList>
    </citation>
    <scope>NUCLEOTIDE SEQUENCE [LARGE SCALE GENOMIC DNA]</scope>
    <source>
        <strain evidence="3">1505</strain>
    </source>
</reference>
<dbReference type="RefSeq" id="WP_020962734.1">
    <property type="nucleotide sequence ID" value="NZ_CP007493.1"/>
</dbReference>
<accession>A0A3G1A7D4</accession>
<dbReference type="Pfam" id="PF07969">
    <property type="entry name" value="Amidohydro_3"/>
    <property type="match status" value="1"/>
</dbReference>
<dbReference type="SUPFAM" id="SSF51338">
    <property type="entry name" value="Composite domain of metallo-dependent hydrolases"/>
    <property type="match status" value="1"/>
</dbReference>
<evidence type="ECO:0000313" key="3">
    <source>
        <dbReference type="Proteomes" id="UP000266720"/>
    </source>
</evidence>
<evidence type="ECO:0000313" key="2">
    <source>
        <dbReference type="EMBL" id="AJB41227.1"/>
    </source>
</evidence>
<dbReference type="Gene3D" id="3.10.310.70">
    <property type="match status" value="1"/>
</dbReference>
<dbReference type="InterPro" id="IPR011059">
    <property type="entry name" value="Metal-dep_hydrolase_composite"/>
</dbReference>